<name>A0A7J9H4U7_9ROSI</name>
<sequence>PEKVKFQLRLGQSKPIYNAFKAIKESPDWQSLSEARKRIVDAQIKEAVLNGVSLEDDKREQFNKIQQELERLSHKFSENVLDATKKFEKLVTDKKEIDGLPATALGLAAQTAVSKEVYRAYITRASSGDLDNTPIINQILKLRLEKAKLLNYNNYAEVWI</sequence>
<evidence type="ECO:0000256" key="3">
    <source>
        <dbReference type="ARBA" id="ARBA00022723"/>
    </source>
</evidence>
<dbReference type="InterPro" id="IPR045090">
    <property type="entry name" value="Pept_M3A_M3B"/>
</dbReference>
<comment type="cofactor">
    <cofactor evidence="7">
        <name>Zn(2+)</name>
        <dbReference type="ChEBI" id="CHEBI:29105"/>
    </cofactor>
    <text evidence="7">Binds 1 zinc ion.</text>
</comment>
<evidence type="ECO:0000313" key="11">
    <source>
        <dbReference type="Proteomes" id="UP000593560"/>
    </source>
</evidence>
<dbReference type="GO" id="GO:0006508">
    <property type="term" value="P:proteolysis"/>
    <property type="evidence" value="ECO:0007669"/>
    <property type="project" value="UniProtKB-KW"/>
</dbReference>
<evidence type="ECO:0000256" key="2">
    <source>
        <dbReference type="ARBA" id="ARBA00022670"/>
    </source>
</evidence>
<dbReference type="EMBL" id="JABFAD010000008">
    <property type="protein sequence ID" value="MBA0804891.1"/>
    <property type="molecule type" value="Genomic_DNA"/>
</dbReference>
<dbReference type="SUPFAM" id="SSF55486">
    <property type="entry name" value="Metalloproteases ('zincins'), catalytic domain"/>
    <property type="match status" value="1"/>
</dbReference>
<proteinExistence type="inferred from homology"/>
<feature type="domain" description="Peptidase M3A/M3B catalytic" evidence="8">
    <location>
        <begin position="112"/>
        <end position="158"/>
    </location>
</feature>
<keyword evidence="5 7" id="KW-0862">Zinc</keyword>
<evidence type="ECO:0000256" key="1">
    <source>
        <dbReference type="ARBA" id="ARBA00006040"/>
    </source>
</evidence>
<dbReference type="AlphaFoldDB" id="A0A7J9H4U7"/>
<dbReference type="InterPro" id="IPR045666">
    <property type="entry name" value="OpdA_N"/>
</dbReference>
<dbReference type="OrthoDB" id="534666at2759"/>
<keyword evidence="6 7" id="KW-0482">Metalloprotease</keyword>
<evidence type="ECO:0000259" key="9">
    <source>
        <dbReference type="Pfam" id="PF19310"/>
    </source>
</evidence>
<reference evidence="10 11" key="1">
    <citation type="journal article" date="2019" name="Genome Biol. Evol.">
        <title>Insights into the evolution of the New World diploid cottons (Gossypium, subgenus Houzingenia) based on genome sequencing.</title>
        <authorList>
            <person name="Grover C.E."/>
            <person name="Arick M.A. 2nd"/>
            <person name="Thrash A."/>
            <person name="Conover J.L."/>
            <person name="Sanders W.S."/>
            <person name="Peterson D.G."/>
            <person name="Frelichowski J.E."/>
            <person name="Scheffler J.A."/>
            <person name="Scheffler B.E."/>
            <person name="Wendel J.F."/>
        </authorList>
    </citation>
    <scope>NUCLEOTIDE SEQUENCE [LARGE SCALE GENOMIC DNA]</scope>
    <source>
        <strain evidence="10">0</strain>
        <tissue evidence="10">Leaf</tissue>
    </source>
</reference>
<comment type="similarity">
    <text evidence="1 7">Belongs to the peptidase M3 family.</text>
</comment>
<dbReference type="Proteomes" id="UP000593560">
    <property type="component" value="Unassembled WGS sequence"/>
</dbReference>
<accession>A0A7J9H4U7</accession>
<evidence type="ECO:0000256" key="4">
    <source>
        <dbReference type="ARBA" id="ARBA00022801"/>
    </source>
</evidence>
<dbReference type="GO" id="GO:0009507">
    <property type="term" value="C:chloroplast"/>
    <property type="evidence" value="ECO:0007669"/>
    <property type="project" value="TreeGrafter"/>
</dbReference>
<evidence type="ECO:0000259" key="8">
    <source>
        <dbReference type="Pfam" id="PF01432"/>
    </source>
</evidence>
<dbReference type="Gene3D" id="1.10.1370.10">
    <property type="entry name" value="Neurolysin, domain 3"/>
    <property type="match status" value="2"/>
</dbReference>
<dbReference type="Pfam" id="PF01432">
    <property type="entry name" value="Peptidase_M3"/>
    <property type="match status" value="1"/>
</dbReference>
<dbReference type="InterPro" id="IPR024077">
    <property type="entry name" value="Neurolysin/TOP_dom2"/>
</dbReference>
<organism evidence="10 11">
    <name type="scientific">Gossypium harknessii</name>
    <dbReference type="NCBI Taxonomy" id="34285"/>
    <lineage>
        <taxon>Eukaryota</taxon>
        <taxon>Viridiplantae</taxon>
        <taxon>Streptophyta</taxon>
        <taxon>Embryophyta</taxon>
        <taxon>Tracheophyta</taxon>
        <taxon>Spermatophyta</taxon>
        <taxon>Magnoliopsida</taxon>
        <taxon>eudicotyledons</taxon>
        <taxon>Gunneridae</taxon>
        <taxon>Pentapetalae</taxon>
        <taxon>rosids</taxon>
        <taxon>malvids</taxon>
        <taxon>Malvales</taxon>
        <taxon>Malvaceae</taxon>
        <taxon>Malvoideae</taxon>
        <taxon>Gossypium</taxon>
    </lineage>
</organism>
<dbReference type="GO" id="GO:0004222">
    <property type="term" value="F:metalloendopeptidase activity"/>
    <property type="evidence" value="ECO:0007669"/>
    <property type="project" value="InterPro"/>
</dbReference>
<feature type="non-terminal residue" evidence="10">
    <location>
        <position position="160"/>
    </location>
</feature>
<keyword evidence="3 7" id="KW-0479">Metal-binding</keyword>
<dbReference type="PANTHER" id="PTHR11804:SF83">
    <property type="entry name" value="LD37516P"/>
    <property type="match status" value="1"/>
</dbReference>
<evidence type="ECO:0000256" key="7">
    <source>
        <dbReference type="RuleBase" id="RU003435"/>
    </source>
</evidence>
<feature type="domain" description="Oligopeptidase A N-terminal" evidence="9">
    <location>
        <begin position="1"/>
        <end position="59"/>
    </location>
</feature>
<gene>
    <name evidence="10" type="ORF">Gohar_004447</name>
</gene>
<evidence type="ECO:0008006" key="12">
    <source>
        <dbReference type="Google" id="ProtNLM"/>
    </source>
</evidence>
<keyword evidence="4 7" id="KW-0378">Hydrolase</keyword>
<evidence type="ECO:0000313" key="10">
    <source>
        <dbReference type="EMBL" id="MBA0804891.1"/>
    </source>
</evidence>
<keyword evidence="11" id="KW-1185">Reference proteome</keyword>
<protein>
    <recommendedName>
        <fullName evidence="12">Oligopeptidase A</fullName>
    </recommendedName>
</protein>
<keyword evidence="2 7" id="KW-0645">Protease</keyword>
<dbReference type="GO" id="GO:0046872">
    <property type="term" value="F:metal ion binding"/>
    <property type="evidence" value="ECO:0007669"/>
    <property type="project" value="UniProtKB-UniRule"/>
</dbReference>
<evidence type="ECO:0000256" key="6">
    <source>
        <dbReference type="ARBA" id="ARBA00023049"/>
    </source>
</evidence>
<dbReference type="InterPro" id="IPR001567">
    <property type="entry name" value="Pept_M3A_M3B_dom"/>
</dbReference>
<evidence type="ECO:0000256" key="5">
    <source>
        <dbReference type="ARBA" id="ARBA00022833"/>
    </source>
</evidence>
<dbReference type="PANTHER" id="PTHR11804">
    <property type="entry name" value="PROTEASE M3 THIMET OLIGOPEPTIDASE-RELATED"/>
    <property type="match status" value="1"/>
</dbReference>
<dbReference type="GO" id="GO:0006518">
    <property type="term" value="P:peptide metabolic process"/>
    <property type="evidence" value="ECO:0007669"/>
    <property type="project" value="TreeGrafter"/>
</dbReference>
<comment type="caution">
    <text evidence="10">The sequence shown here is derived from an EMBL/GenBank/DDBJ whole genome shotgun (WGS) entry which is preliminary data.</text>
</comment>
<dbReference type="Pfam" id="PF19310">
    <property type="entry name" value="TOP_N"/>
    <property type="match status" value="1"/>
</dbReference>